<dbReference type="Pfam" id="PF01545">
    <property type="entry name" value="Cation_efflux"/>
    <property type="match status" value="1"/>
</dbReference>
<feature type="compositionally biased region" description="Gly residues" evidence="9">
    <location>
        <begin position="557"/>
        <end position="574"/>
    </location>
</feature>
<feature type="transmembrane region" description="Helical" evidence="10">
    <location>
        <begin position="193"/>
        <end position="217"/>
    </location>
</feature>
<dbReference type="SUPFAM" id="SSF81338">
    <property type="entry name" value="Aquaporin-like"/>
    <property type="match status" value="1"/>
</dbReference>
<evidence type="ECO:0000313" key="13">
    <source>
        <dbReference type="EMBL" id="CAD7643119.1"/>
    </source>
</evidence>
<dbReference type="GO" id="GO:0010312">
    <property type="term" value="P:detoxification of zinc ion"/>
    <property type="evidence" value="ECO:0007669"/>
    <property type="project" value="TreeGrafter"/>
</dbReference>
<reference evidence="13" key="1">
    <citation type="submission" date="2020-11" db="EMBL/GenBank/DDBJ databases">
        <authorList>
            <person name="Tran Van P."/>
        </authorList>
    </citation>
    <scope>NUCLEOTIDE SEQUENCE</scope>
</reference>
<evidence type="ECO:0000256" key="4">
    <source>
        <dbReference type="ARBA" id="ARBA00022448"/>
    </source>
</evidence>
<keyword evidence="6" id="KW-0862">Zinc</keyword>
<feature type="transmembrane region" description="Helical" evidence="10">
    <location>
        <begin position="510"/>
        <end position="534"/>
    </location>
</feature>
<evidence type="ECO:0000256" key="7">
    <source>
        <dbReference type="ARBA" id="ARBA00022989"/>
    </source>
</evidence>
<accession>A0A7R9LLG0</accession>
<feature type="compositionally biased region" description="Polar residues" evidence="9">
    <location>
        <begin position="923"/>
        <end position="935"/>
    </location>
</feature>
<evidence type="ECO:0000256" key="8">
    <source>
        <dbReference type="ARBA" id="ARBA00023136"/>
    </source>
</evidence>
<dbReference type="GO" id="GO:0006882">
    <property type="term" value="P:intracellular zinc ion homeostasis"/>
    <property type="evidence" value="ECO:0007669"/>
    <property type="project" value="TreeGrafter"/>
</dbReference>
<dbReference type="Pfam" id="PF00230">
    <property type="entry name" value="MIP"/>
    <property type="match status" value="1"/>
</dbReference>
<dbReference type="PROSITE" id="PS00221">
    <property type="entry name" value="MIP"/>
    <property type="match status" value="1"/>
</dbReference>
<keyword evidence="7 10" id="KW-1133">Transmembrane helix</keyword>
<dbReference type="PRINTS" id="PR00783">
    <property type="entry name" value="MINTRINSICP"/>
</dbReference>
<comment type="similarity">
    <text evidence="3">Belongs to the cation diffusion facilitator (CDF) transporter (TC 2.A.4) family. SLC30A subfamily.</text>
</comment>
<dbReference type="PANTHER" id="PTHR45820:SF4">
    <property type="entry name" value="ZINC TRANSPORTER 63C, ISOFORM F"/>
    <property type="match status" value="1"/>
</dbReference>
<gene>
    <name evidence="13" type="ORF">ONB1V03_LOCUS3970</name>
</gene>
<dbReference type="EMBL" id="CAJPVJ010001263">
    <property type="protein sequence ID" value="CAG2164416.1"/>
    <property type="molecule type" value="Genomic_DNA"/>
</dbReference>
<evidence type="ECO:0000259" key="12">
    <source>
        <dbReference type="Pfam" id="PF16916"/>
    </source>
</evidence>
<evidence type="ECO:0000256" key="5">
    <source>
        <dbReference type="ARBA" id="ARBA00022692"/>
    </source>
</evidence>
<feature type="transmembrane region" description="Helical" evidence="10">
    <location>
        <begin position="164"/>
        <end position="181"/>
    </location>
</feature>
<feature type="transmembrane region" description="Helical" evidence="10">
    <location>
        <begin position="21"/>
        <end position="42"/>
    </location>
</feature>
<dbReference type="NCBIfam" id="TIGR01297">
    <property type="entry name" value="CDF"/>
    <property type="match status" value="1"/>
</dbReference>
<dbReference type="Gene3D" id="1.20.1080.10">
    <property type="entry name" value="Glycerol uptake facilitator protein"/>
    <property type="match status" value="1"/>
</dbReference>
<evidence type="ECO:0000256" key="1">
    <source>
        <dbReference type="ARBA" id="ARBA00004141"/>
    </source>
</evidence>
<feature type="compositionally biased region" description="Acidic residues" evidence="9">
    <location>
        <begin position="594"/>
        <end position="604"/>
    </location>
</feature>
<dbReference type="InterPro" id="IPR000425">
    <property type="entry name" value="MIP"/>
</dbReference>
<evidence type="ECO:0000256" key="9">
    <source>
        <dbReference type="SAM" id="MobiDB-lite"/>
    </source>
</evidence>
<feature type="transmembrane region" description="Helical" evidence="10">
    <location>
        <begin position="102"/>
        <end position="123"/>
    </location>
</feature>
<proteinExistence type="inferred from homology"/>
<dbReference type="EMBL" id="OC916088">
    <property type="protein sequence ID" value="CAD7643119.1"/>
    <property type="molecule type" value="Genomic_DNA"/>
</dbReference>
<dbReference type="Gene3D" id="1.20.1510.10">
    <property type="entry name" value="Cation efflux protein transmembrane domain"/>
    <property type="match status" value="1"/>
</dbReference>
<keyword evidence="4" id="KW-0813">Transport</keyword>
<dbReference type="GO" id="GO:0015267">
    <property type="term" value="F:channel activity"/>
    <property type="evidence" value="ECO:0007669"/>
    <property type="project" value="InterPro"/>
</dbReference>
<feature type="transmembrane region" description="Helical" evidence="10">
    <location>
        <begin position="479"/>
        <end position="498"/>
    </location>
</feature>
<dbReference type="CDD" id="cd00333">
    <property type="entry name" value="MIP"/>
    <property type="match status" value="1"/>
</dbReference>
<feature type="transmembrane region" description="Helical" evidence="10">
    <location>
        <begin position="54"/>
        <end position="73"/>
    </location>
</feature>
<dbReference type="GO" id="GO:0016020">
    <property type="term" value="C:membrane"/>
    <property type="evidence" value="ECO:0007669"/>
    <property type="project" value="UniProtKB-SubCell"/>
</dbReference>
<dbReference type="InterPro" id="IPR022357">
    <property type="entry name" value="MIP_CS"/>
</dbReference>
<feature type="region of interest" description="Disordered" evidence="9">
    <location>
        <begin position="557"/>
        <end position="638"/>
    </location>
</feature>
<feature type="region of interest" description="Disordered" evidence="9">
    <location>
        <begin position="860"/>
        <end position="952"/>
    </location>
</feature>
<feature type="domain" description="Cation efflux protein cytoplasmic" evidence="12">
    <location>
        <begin position="729"/>
        <end position="792"/>
    </location>
</feature>
<evidence type="ECO:0000256" key="2">
    <source>
        <dbReference type="ARBA" id="ARBA00006175"/>
    </source>
</evidence>
<feature type="compositionally biased region" description="Low complexity" evidence="9">
    <location>
        <begin position="618"/>
        <end position="638"/>
    </location>
</feature>
<dbReference type="InterPro" id="IPR023271">
    <property type="entry name" value="Aquaporin-like"/>
</dbReference>
<keyword evidence="8 10" id="KW-0472">Membrane</keyword>
<feature type="transmembrane region" description="Helical" evidence="10">
    <location>
        <begin position="413"/>
        <end position="433"/>
    </location>
</feature>
<evidence type="ECO:0000256" key="3">
    <source>
        <dbReference type="ARBA" id="ARBA00008873"/>
    </source>
</evidence>
<dbReference type="Pfam" id="PF16916">
    <property type="entry name" value="ZT_dimer"/>
    <property type="match status" value="1"/>
</dbReference>
<keyword evidence="5 10" id="KW-0812">Transmembrane</keyword>
<name>A0A7R9LLG0_9ACAR</name>
<comment type="subcellular location">
    <subcellularLocation>
        <location evidence="1">Membrane</location>
        <topology evidence="1">Multi-pass membrane protein</topology>
    </subcellularLocation>
</comment>
<feature type="transmembrane region" description="Helical" evidence="10">
    <location>
        <begin position="244"/>
        <end position="266"/>
    </location>
</feature>
<feature type="transmembrane region" description="Helical" evidence="10">
    <location>
        <begin position="655"/>
        <end position="678"/>
    </location>
</feature>
<dbReference type="InterPro" id="IPR058533">
    <property type="entry name" value="Cation_efflux_TM"/>
</dbReference>
<feature type="compositionally biased region" description="Polar residues" evidence="9">
    <location>
        <begin position="860"/>
        <end position="874"/>
    </location>
</feature>
<dbReference type="SUPFAM" id="SSF161111">
    <property type="entry name" value="Cation efflux protein transmembrane domain-like"/>
    <property type="match status" value="1"/>
</dbReference>
<comment type="similarity">
    <text evidence="2">Belongs to the MIP/aquaporin (TC 1.A.8) family.</text>
</comment>
<feature type="compositionally biased region" description="Basic residues" evidence="9">
    <location>
        <begin position="579"/>
        <end position="588"/>
    </location>
</feature>
<dbReference type="InterPro" id="IPR027469">
    <property type="entry name" value="Cation_efflux_TMD_sf"/>
</dbReference>
<dbReference type="PANTHER" id="PTHR45820">
    <property type="entry name" value="FI23527P1"/>
    <property type="match status" value="1"/>
</dbReference>
<sequence length="952" mass="102799">MQRSESCGLVGGHRPPWIREFFAEFFGTFFIVCIGDAAVANYVLNKDNKTGVDHFAVCFAFGVGVLIGISISAKISGAHLNPAVTIALASLRKFPARKIPHYLLAQYFGSFMAAFAVFCAYYEGINAYDTGIRVPYKEFANTTGATGGIFSTYPAAHVSTTGSLVDQILATFLLMFSIMAITDQRGINTPKHLEPTVFALVITGICVAFGLNCGAILNPARDLGPRVFQMLAGYGFNAFKPIQWQYWFTAGILGPHIGAILGAWSYECTINGKSYRSDEDEEDRRMDEEKEYKMSQIYHNNSPAVELPHKCNANPMGQVSPGERRQYSQPLMSNNVTDYIEEEEDLEVGSDDQPNTDIAEYSVNIPRNSVDFGKTKFSIVNTPLNPHRTRIPTSTLTATMGLCHGLGGAKCRLLFMLSLTATFFLIEIIVGYITNSMALVADSFHMLSDVVALVIAYVSVRMSPRKWSKNTFGWARAEVLGALINAVFLCALCFSILVESLKRFYDPEEIHQPLLILCVGVVGFVVNLIGLVLFKGTYGSPPSHVCMCAGVGVSGHGHGHSHGGGGGGGGGGSGSANHNHQHNHHQHVPAHDVDVDDDEEEDDVNDNHIPAREERSSTDSSSTVTPTATVTSAAPVASANGGTVSKGGQMNMHGVFLHVLADALGSVIVIISASIIAFTDWEYSRYVDPALSLCLVCIIFRSTWPLLVESAMILLQTVPTHIQVDSLQKKLLNDIDGVLAVHEFHVWQLAGDRIIASAHIRCRNLIDYMQIAEKVKEFFHNEGIHSTTIQPEFVEPAVDPRRTVGQLVGHDYDTGDDYPGIGGGGGVGGGAEYQRRQYANSNSCYLDCPPETNCAAQTCCGPQQRRTSPETTDPSGGQSVEDGLGGGGGQSSPPLQAVFRRNRKNNSSSAADVAATDPDRESLNQFYSVSVTTPMSAPDGTGADDAHDRGLS</sequence>
<feature type="transmembrane region" description="Helical" evidence="10">
    <location>
        <begin position="439"/>
        <end position="458"/>
    </location>
</feature>
<dbReference type="InterPro" id="IPR027470">
    <property type="entry name" value="Cation_efflux_CTD"/>
</dbReference>
<feature type="compositionally biased region" description="Basic and acidic residues" evidence="9">
    <location>
        <begin position="605"/>
        <end position="617"/>
    </location>
</feature>
<evidence type="ECO:0000256" key="6">
    <source>
        <dbReference type="ARBA" id="ARBA00022833"/>
    </source>
</evidence>
<evidence type="ECO:0000313" key="14">
    <source>
        <dbReference type="Proteomes" id="UP000728032"/>
    </source>
</evidence>
<evidence type="ECO:0000259" key="11">
    <source>
        <dbReference type="Pfam" id="PF01545"/>
    </source>
</evidence>
<feature type="domain" description="Cation efflux protein transmembrane" evidence="11">
    <location>
        <begin position="414"/>
        <end position="715"/>
    </location>
</feature>
<protein>
    <submittedName>
        <fullName evidence="13">Uncharacterized protein</fullName>
    </submittedName>
</protein>
<organism evidence="13">
    <name type="scientific">Oppiella nova</name>
    <dbReference type="NCBI Taxonomy" id="334625"/>
    <lineage>
        <taxon>Eukaryota</taxon>
        <taxon>Metazoa</taxon>
        <taxon>Ecdysozoa</taxon>
        <taxon>Arthropoda</taxon>
        <taxon>Chelicerata</taxon>
        <taxon>Arachnida</taxon>
        <taxon>Acari</taxon>
        <taxon>Acariformes</taxon>
        <taxon>Sarcoptiformes</taxon>
        <taxon>Oribatida</taxon>
        <taxon>Brachypylina</taxon>
        <taxon>Oppioidea</taxon>
        <taxon>Oppiidae</taxon>
        <taxon>Oppiella</taxon>
    </lineage>
</organism>
<dbReference type="Proteomes" id="UP000728032">
    <property type="component" value="Unassembled WGS sequence"/>
</dbReference>
<dbReference type="GO" id="GO:0005385">
    <property type="term" value="F:zinc ion transmembrane transporter activity"/>
    <property type="evidence" value="ECO:0007669"/>
    <property type="project" value="TreeGrafter"/>
</dbReference>
<evidence type="ECO:0000256" key="10">
    <source>
        <dbReference type="SAM" id="Phobius"/>
    </source>
</evidence>
<dbReference type="AlphaFoldDB" id="A0A7R9LLG0"/>
<dbReference type="InterPro" id="IPR002524">
    <property type="entry name" value="Cation_efflux"/>
</dbReference>
<dbReference type="OrthoDB" id="29444at2759"/>
<keyword evidence="14" id="KW-1185">Reference proteome</keyword>